<evidence type="ECO:0000313" key="7">
    <source>
        <dbReference type="EMBL" id="MBC5647529.1"/>
    </source>
</evidence>
<reference evidence="7 8" key="1">
    <citation type="submission" date="2020-08" db="EMBL/GenBank/DDBJ databases">
        <title>Genome public.</title>
        <authorList>
            <person name="Liu C."/>
            <person name="Sun Q."/>
        </authorList>
    </citation>
    <scope>NUCLEOTIDE SEQUENCE [LARGE SCALE GENOMIC DNA]</scope>
    <source>
        <strain evidence="7 8">NSJ-35</strain>
    </source>
</reference>
<accession>A0ABR7EES3</accession>
<dbReference type="SUPFAM" id="SSF52540">
    <property type="entry name" value="P-loop containing nucleoside triphosphate hydrolases"/>
    <property type="match status" value="1"/>
</dbReference>
<evidence type="ECO:0000256" key="4">
    <source>
        <dbReference type="ARBA" id="ARBA00022840"/>
    </source>
</evidence>
<dbReference type="InterPro" id="IPR014016">
    <property type="entry name" value="UvrD-like_ATP-bd"/>
</dbReference>
<dbReference type="PROSITE" id="PS51198">
    <property type="entry name" value="UVRD_HELICASE_ATP_BIND"/>
    <property type="match status" value="1"/>
</dbReference>
<dbReference type="PANTHER" id="PTHR11070">
    <property type="entry name" value="UVRD / RECB / PCRA DNA HELICASE FAMILY MEMBER"/>
    <property type="match status" value="1"/>
</dbReference>
<feature type="binding site" evidence="5">
    <location>
        <begin position="39"/>
        <end position="46"/>
    </location>
    <ligand>
        <name>ATP</name>
        <dbReference type="ChEBI" id="CHEBI:30616"/>
    </ligand>
</feature>
<dbReference type="GO" id="GO:0004386">
    <property type="term" value="F:helicase activity"/>
    <property type="evidence" value="ECO:0007669"/>
    <property type="project" value="UniProtKB-KW"/>
</dbReference>
<evidence type="ECO:0000313" key="8">
    <source>
        <dbReference type="Proteomes" id="UP000606889"/>
    </source>
</evidence>
<dbReference type="PANTHER" id="PTHR11070:SF2">
    <property type="entry name" value="ATP-DEPENDENT DNA HELICASE SRS2"/>
    <property type="match status" value="1"/>
</dbReference>
<comment type="caution">
    <text evidence="7">The sequence shown here is derived from an EMBL/GenBank/DDBJ whole genome shotgun (WGS) entry which is preliminary data.</text>
</comment>
<sequence length="619" mass="70105">MEDIKAAQQLSDNHIDDHVDDEIKLCLSDDSPKSFFMFAGAGSGKTRSLINALSFLDKEMGSKLSAHSKQVAVITYTNAACDEISKRLQYKPVFAVSTIHSFLWELIKNYQLDIKAWVIESLKKEIAELNEKQTKGRGGDAAVKRESEIKRKTTRLAKIETVKKFSYNPNGDNVGYDSLSHSEVVKMGSEFIAIEETMQEILVGKYPVLLIDESQDTKKELVDALLIVYEKYKDRFVIGMFGDTMQRIYMDGKDNLACCIPDEWEKPKKVMNHRSATRIVELANAIRKTIDKQEQRPRSDADRGTVRLFIVDSSANKEEMECRAAQIMAKKANDKDWLDAARYKSLILEHHMAASRFGFFDLYAPLNESKSFDTSLRDGSISEISFLSNVVSPLVKAHQSSNDFEVSRIVRQHSPLLDKKAFQENSADQTKLLETAENAVEELLLLWKCGATPTCIEILKAIKKTNLFTLNDRVDDILSEPVKDEDKKTVALREALSVPFDELEKYSAYVTDNTQFATHQGVKGREFPRVMVIMDDTEAKGFLFSYEKLFGAKSKTETDIKNEREGKDTGIMRTTRLFYVACTRAEKSLAVVAYTENKQAVKNTAISNGWFSAEEIEFL</sequence>
<keyword evidence="3 5" id="KW-0347">Helicase</keyword>
<evidence type="ECO:0000256" key="1">
    <source>
        <dbReference type="ARBA" id="ARBA00022741"/>
    </source>
</evidence>
<dbReference type="Pfam" id="PF13245">
    <property type="entry name" value="AAA_19"/>
    <property type="match status" value="1"/>
</dbReference>
<gene>
    <name evidence="7" type="ORF">H8S18_04205</name>
</gene>
<dbReference type="InterPro" id="IPR027417">
    <property type="entry name" value="P-loop_NTPase"/>
</dbReference>
<protein>
    <submittedName>
        <fullName evidence="7">ATP-dependent helicase</fullName>
    </submittedName>
</protein>
<evidence type="ECO:0000256" key="5">
    <source>
        <dbReference type="PROSITE-ProRule" id="PRU00560"/>
    </source>
</evidence>
<dbReference type="Gene3D" id="3.40.50.300">
    <property type="entry name" value="P-loop containing nucleotide triphosphate hydrolases"/>
    <property type="match status" value="2"/>
</dbReference>
<name>A0ABR7EES3_9FIRM</name>
<keyword evidence="1 5" id="KW-0547">Nucleotide-binding</keyword>
<evidence type="ECO:0000259" key="6">
    <source>
        <dbReference type="PROSITE" id="PS51198"/>
    </source>
</evidence>
<keyword evidence="2 5" id="KW-0378">Hydrolase</keyword>
<organism evidence="7 8">
    <name type="scientific">Christensenella tenuis</name>
    <dbReference type="NCBI Taxonomy" id="2763033"/>
    <lineage>
        <taxon>Bacteria</taxon>
        <taxon>Bacillati</taxon>
        <taxon>Bacillota</taxon>
        <taxon>Clostridia</taxon>
        <taxon>Christensenellales</taxon>
        <taxon>Christensenellaceae</taxon>
        <taxon>Christensenella</taxon>
    </lineage>
</organism>
<dbReference type="RefSeq" id="WP_186857055.1">
    <property type="nucleotide sequence ID" value="NZ_JACOON010000002.1"/>
</dbReference>
<evidence type="ECO:0000256" key="2">
    <source>
        <dbReference type="ARBA" id="ARBA00022801"/>
    </source>
</evidence>
<dbReference type="Proteomes" id="UP000606889">
    <property type="component" value="Unassembled WGS sequence"/>
</dbReference>
<evidence type="ECO:0000256" key="3">
    <source>
        <dbReference type="ARBA" id="ARBA00022806"/>
    </source>
</evidence>
<feature type="domain" description="UvrD-like helicase ATP-binding" evidence="6">
    <location>
        <begin position="18"/>
        <end position="289"/>
    </location>
</feature>
<keyword evidence="8" id="KW-1185">Reference proteome</keyword>
<proteinExistence type="predicted"/>
<dbReference type="InterPro" id="IPR000212">
    <property type="entry name" value="DNA_helicase_UvrD/REP"/>
</dbReference>
<keyword evidence="4 5" id="KW-0067">ATP-binding</keyword>
<dbReference type="EMBL" id="JACOON010000002">
    <property type="protein sequence ID" value="MBC5647529.1"/>
    <property type="molecule type" value="Genomic_DNA"/>
</dbReference>